<comment type="caution">
    <text evidence="2">The sequence shown here is derived from an EMBL/GenBank/DDBJ whole genome shotgun (WGS) entry which is preliminary data.</text>
</comment>
<organism evidence="2 3">
    <name type="scientific">Ceratodon purpureus</name>
    <name type="common">Fire moss</name>
    <name type="synonym">Dicranum purpureum</name>
    <dbReference type="NCBI Taxonomy" id="3225"/>
    <lineage>
        <taxon>Eukaryota</taxon>
        <taxon>Viridiplantae</taxon>
        <taxon>Streptophyta</taxon>
        <taxon>Embryophyta</taxon>
        <taxon>Bryophyta</taxon>
        <taxon>Bryophytina</taxon>
        <taxon>Bryopsida</taxon>
        <taxon>Dicranidae</taxon>
        <taxon>Pseudoditrichales</taxon>
        <taxon>Ditrichaceae</taxon>
        <taxon>Ceratodon</taxon>
    </lineage>
</organism>
<feature type="transmembrane region" description="Helical" evidence="1">
    <location>
        <begin position="55"/>
        <end position="74"/>
    </location>
</feature>
<keyword evidence="1" id="KW-0472">Membrane</keyword>
<keyword evidence="1" id="KW-1133">Transmembrane helix</keyword>
<proteinExistence type="predicted"/>
<keyword evidence="3" id="KW-1185">Reference proteome</keyword>
<dbReference type="Proteomes" id="UP000822688">
    <property type="component" value="Chromosome 12"/>
</dbReference>
<dbReference type="EMBL" id="CM026433">
    <property type="protein sequence ID" value="KAG0553380.1"/>
    <property type="molecule type" value="Genomic_DNA"/>
</dbReference>
<protein>
    <submittedName>
        <fullName evidence="2">Uncharacterized protein</fullName>
    </submittedName>
</protein>
<reference evidence="2" key="1">
    <citation type="submission" date="2020-06" db="EMBL/GenBank/DDBJ databases">
        <title>WGS assembly of Ceratodon purpureus strain R40.</title>
        <authorList>
            <person name="Carey S.B."/>
            <person name="Jenkins J."/>
            <person name="Shu S."/>
            <person name="Lovell J.T."/>
            <person name="Sreedasyam A."/>
            <person name="Maumus F."/>
            <person name="Tiley G.P."/>
            <person name="Fernandez-Pozo N."/>
            <person name="Barry K."/>
            <person name="Chen C."/>
            <person name="Wang M."/>
            <person name="Lipzen A."/>
            <person name="Daum C."/>
            <person name="Saski C.A."/>
            <person name="Payton A.C."/>
            <person name="Mcbreen J.C."/>
            <person name="Conrad R.E."/>
            <person name="Kollar L.M."/>
            <person name="Olsson S."/>
            <person name="Huttunen S."/>
            <person name="Landis J.B."/>
            <person name="Wickett N.J."/>
            <person name="Johnson M.G."/>
            <person name="Rensing S.A."/>
            <person name="Grimwood J."/>
            <person name="Schmutz J."/>
            <person name="Mcdaniel S.F."/>
        </authorList>
    </citation>
    <scope>NUCLEOTIDE SEQUENCE</scope>
    <source>
        <strain evidence="2">R40</strain>
    </source>
</reference>
<sequence length="117" mass="13645">MVDFQRCFITNGASNFQAEEDHTRHMRADYFMIVSLLVTCTHNPTSALMSIMLKSIGNLVQCVPFCKMIFILRLKKKNKKKKSSFFYVEASDSVTFKAYWVGIWTSKILKNLYIDRD</sequence>
<name>A0A8T0G2N9_CERPU</name>
<keyword evidence="1" id="KW-0812">Transmembrane</keyword>
<gene>
    <name evidence="2" type="ORF">KC19_12G007000</name>
</gene>
<evidence type="ECO:0000313" key="3">
    <source>
        <dbReference type="Proteomes" id="UP000822688"/>
    </source>
</evidence>
<feature type="transmembrane region" description="Helical" evidence="1">
    <location>
        <begin position="30"/>
        <end position="49"/>
    </location>
</feature>
<accession>A0A8T0G2N9</accession>
<evidence type="ECO:0000256" key="1">
    <source>
        <dbReference type="SAM" id="Phobius"/>
    </source>
</evidence>
<evidence type="ECO:0000313" key="2">
    <source>
        <dbReference type="EMBL" id="KAG0553380.1"/>
    </source>
</evidence>
<dbReference type="AlphaFoldDB" id="A0A8T0G2N9"/>